<keyword evidence="7 10" id="KW-0479">Metal-binding</keyword>
<evidence type="ECO:0000256" key="7">
    <source>
        <dbReference type="ARBA" id="ARBA00022723"/>
    </source>
</evidence>
<feature type="binding site" evidence="10">
    <location>
        <position position="22"/>
    </location>
    <ligand>
        <name>a divalent metal cation</name>
        <dbReference type="ChEBI" id="CHEBI:60240"/>
    </ligand>
</feature>
<accession>A0ABY9HB77</accession>
<evidence type="ECO:0000256" key="11">
    <source>
        <dbReference type="RuleBase" id="RU003515"/>
    </source>
</evidence>
<evidence type="ECO:0000259" key="12">
    <source>
        <dbReference type="PROSITE" id="PS51975"/>
    </source>
</evidence>
<reference evidence="13" key="1">
    <citation type="submission" date="2023-08" db="EMBL/GenBank/DDBJ databases">
        <title>Complete genome sequence of Mycoplasma seminis 2200.</title>
        <authorList>
            <person name="Spergser J."/>
        </authorList>
    </citation>
    <scope>NUCLEOTIDE SEQUENCE [LARGE SCALE GENOMIC DNA]</scope>
    <source>
        <strain evidence="13">2200</strain>
    </source>
</reference>
<keyword evidence="9 10" id="KW-0378">Hydrolase</keyword>
<comment type="catalytic activity">
    <reaction evidence="1 10 11">
        <text>Endonucleolytic cleavage to 5'-phosphomonoester.</text>
        <dbReference type="EC" id="3.1.26.4"/>
    </reaction>
</comment>
<evidence type="ECO:0000313" key="13">
    <source>
        <dbReference type="EMBL" id="WLP85721.1"/>
    </source>
</evidence>
<evidence type="ECO:0000256" key="2">
    <source>
        <dbReference type="ARBA" id="ARBA00004065"/>
    </source>
</evidence>
<comment type="similarity">
    <text evidence="4">Belongs to the RNase HII family. RnhC subfamily.</text>
</comment>
<dbReference type="PANTHER" id="PTHR10954">
    <property type="entry name" value="RIBONUCLEASE H2 SUBUNIT A"/>
    <property type="match status" value="1"/>
</dbReference>
<dbReference type="CDD" id="cd06590">
    <property type="entry name" value="RNase_HII_bacteria_HIII_like"/>
    <property type="match status" value="1"/>
</dbReference>
<dbReference type="Pfam" id="PF01351">
    <property type="entry name" value="RNase_HII"/>
    <property type="match status" value="1"/>
</dbReference>
<evidence type="ECO:0000256" key="9">
    <source>
        <dbReference type="ARBA" id="ARBA00022801"/>
    </source>
</evidence>
<dbReference type="Proteomes" id="UP001237011">
    <property type="component" value="Chromosome"/>
</dbReference>
<proteinExistence type="inferred from homology"/>
<dbReference type="InterPro" id="IPR036397">
    <property type="entry name" value="RNaseH_sf"/>
</dbReference>
<evidence type="ECO:0000256" key="1">
    <source>
        <dbReference type="ARBA" id="ARBA00000077"/>
    </source>
</evidence>
<gene>
    <name evidence="13" type="ORF">Q8852_01015</name>
</gene>
<name>A0ABY9HB77_9MOLU</name>
<evidence type="ECO:0000256" key="10">
    <source>
        <dbReference type="PROSITE-ProRule" id="PRU01319"/>
    </source>
</evidence>
<dbReference type="PANTHER" id="PTHR10954:SF23">
    <property type="entry name" value="RIBONUCLEASE"/>
    <property type="match status" value="1"/>
</dbReference>
<feature type="binding site" evidence="10">
    <location>
        <position position="21"/>
    </location>
    <ligand>
        <name>a divalent metal cation</name>
        <dbReference type="ChEBI" id="CHEBI:60240"/>
    </ligand>
</feature>
<evidence type="ECO:0000256" key="4">
    <source>
        <dbReference type="ARBA" id="ARBA00008378"/>
    </source>
</evidence>
<feature type="domain" description="RNase H type-2" evidence="12">
    <location>
        <begin position="15"/>
        <end position="230"/>
    </location>
</feature>
<dbReference type="Gene3D" id="3.30.420.10">
    <property type="entry name" value="Ribonuclease H-like superfamily/Ribonuclease H"/>
    <property type="match status" value="1"/>
</dbReference>
<dbReference type="EC" id="3.1.26.4" evidence="11"/>
<comment type="function">
    <text evidence="2 11">Endonuclease that specifically degrades the RNA of RNA-DNA hybrids.</text>
</comment>
<evidence type="ECO:0000313" key="14">
    <source>
        <dbReference type="Proteomes" id="UP001237011"/>
    </source>
</evidence>
<dbReference type="EMBL" id="CP132191">
    <property type="protein sequence ID" value="WLP85721.1"/>
    <property type="molecule type" value="Genomic_DNA"/>
</dbReference>
<evidence type="ECO:0000256" key="6">
    <source>
        <dbReference type="ARBA" id="ARBA00022722"/>
    </source>
</evidence>
<dbReference type="SUPFAM" id="SSF53098">
    <property type="entry name" value="Ribonuclease H-like"/>
    <property type="match status" value="1"/>
</dbReference>
<dbReference type="RefSeq" id="WP_305938148.1">
    <property type="nucleotide sequence ID" value="NZ_CP132191.1"/>
</dbReference>
<feature type="binding site" evidence="10">
    <location>
        <position position="125"/>
    </location>
    <ligand>
        <name>a divalent metal cation</name>
        <dbReference type="ChEBI" id="CHEBI:60240"/>
    </ligand>
</feature>
<comment type="cofactor">
    <cofactor evidence="10">
        <name>Mn(2+)</name>
        <dbReference type="ChEBI" id="CHEBI:29035"/>
    </cofactor>
    <cofactor evidence="10">
        <name>Mg(2+)</name>
        <dbReference type="ChEBI" id="CHEBI:18420"/>
    </cofactor>
    <text evidence="10">Manganese or magnesium. Binds 1 divalent metal ion per monomer in the absence of substrate. May bind a second metal ion after substrate binding.</text>
</comment>
<dbReference type="PROSITE" id="PS51975">
    <property type="entry name" value="RNASE_H_2"/>
    <property type="match status" value="1"/>
</dbReference>
<sequence length="230" mass="26280">MRFIDDMNKIDLVNREVIGVDETGVGDYFTPLVACAAYVPTNLEKQVLNLGVKDSKKITDKKICEIAPKLMRLIPYSVYTLSQAGFNKLSARYNNNELKFFAHACALSNFKQNKSQFNPDLIVIDKYSTTNSILKYHSKFFENNWANIAEYDLQTLLVEKAEDLHVSVACASIIARYTLLQYMQKQNQEWNFHFSLGASAKVKEQVKEFVALHGEKSLPNVCKMNFKLSK</sequence>
<evidence type="ECO:0000256" key="5">
    <source>
        <dbReference type="ARBA" id="ARBA00022490"/>
    </source>
</evidence>
<keyword evidence="5" id="KW-0963">Cytoplasm</keyword>
<protein>
    <recommendedName>
        <fullName evidence="11">Ribonuclease</fullName>
        <ecNumber evidence="11">3.1.26.4</ecNumber>
    </recommendedName>
</protein>
<dbReference type="InterPro" id="IPR024567">
    <property type="entry name" value="RNase_HII/HIII_dom"/>
</dbReference>
<evidence type="ECO:0000256" key="3">
    <source>
        <dbReference type="ARBA" id="ARBA00004496"/>
    </source>
</evidence>
<keyword evidence="6 10" id="KW-0540">Nuclease</keyword>
<keyword evidence="8 10" id="KW-0255">Endonuclease</keyword>
<dbReference type="InterPro" id="IPR012337">
    <property type="entry name" value="RNaseH-like_sf"/>
</dbReference>
<organism evidence="13 14">
    <name type="scientific">Mycoplasma seminis</name>
    <dbReference type="NCBI Taxonomy" id="512749"/>
    <lineage>
        <taxon>Bacteria</taxon>
        <taxon>Bacillati</taxon>
        <taxon>Mycoplasmatota</taxon>
        <taxon>Mollicutes</taxon>
        <taxon>Mycoplasmataceae</taxon>
        <taxon>Mycoplasma</taxon>
    </lineage>
</organism>
<dbReference type="InterPro" id="IPR001352">
    <property type="entry name" value="RNase_HII/HIII"/>
</dbReference>
<comment type="subcellular location">
    <subcellularLocation>
        <location evidence="3">Cytoplasm</location>
    </subcellularLocation>
</comment>
<keyword evidence="14" id="KW-1185">Reference proteome</keyword>
<evidence type="ECO:0000256" key="8">
    <source>
        <dbReference type="ARBA" id="ARBA00022759"/>
    </source>
</evidence>